<evidence type="ECO:0000256" key="1">
    <source>
        <dbReference type="SAM" id="MobiDB-lite"/>
    </source>
</evidence>
<evidence type="ECO:0000313" key="4">
    <source>
        <dbReference type="Proteomes" id="UP001230051"/>
    </source>
</evidence>
<feature type="compositionally biased region" description="Polar residues" evidence="1">
    <location>
        <begin position="502"/>
        <end position="516"/>
    </location>
</feature>
<name>A0AAD8CTF9_ACIOX</name>
<feature type="domain" description="G-patch" evidence="2">
    <location>
        <begin position="416"/>
        <end position="464"/>
    </location>
</feature>
<evidence type="ECO:0000313" key="3">
    <source>
        <dbReference type="EMBL" id="KAK1156880.1"/>
    </source>
</evidence>
<dbReference type="Proteomes" id="UP001230051">
    <property type="component" value="Unassembled WGS sequence"/>
</dbReference>
<organism evidence="3 4">
    <name type="scientific">Acipenser oxyrinchus oxyrinchus</name>
    <dbReference type="NCBI Taxonomy" id="40147"/>
    <lineage>
        <taxon>Eukaryota</taxon>
        <taxon>Metazoa</taxon>
        <taxon>Chordata</taxon>
        <taxon>Craniata</taxon>
        <taxon>Vertebrata</taxon>
        <taxon>Euteleostomi</taxon>
        <taxon>Actinopterygii</taxon>
        <taxon>Chondrostei</taxon>
        <taxon>Acipenseriformes</taxon>
        <taxon>Acipenseridae</taxon>
        <taxon>Acipenser</taxon>
    </lineage>
</organism>
<dbReference type="Pfam" id="PF01585">
    <property type="entry name" value="G-patch"/>
    <property type="match status" value="1"/>
</dbReference>
<dbReference type="InterPro" id="IPR000467">
    <property type="entry name" value="G_patch_dom"/>
</dbReference>
<dbReference type="InterPro" id="IPR040341">
    <property type="entry name" value="GPATCH3"/>
</dbReference>
<feature type="compositionally biased region" description="Acidic residues" evidence="1">
    <location>
        <begin position="282"/>
        <end position="303"/>
    </location>
</feature>
<dbReference type="EMBL" id="JAGXEW010000027">
    <property type="protein sequence ID" value="KAK1156880.1"/>
    <property type="molecule type" value="Genomic_DNA"/>
</dbReference>
<dbReference type="GO" id="GO:0045893">
    <property type="term" value="P:positive regulation of DNA-templated transcription"/>
    <property type="evidence" value="ECO:0007669"/>
    <property type="project" value="TreeGrafter"/>
</dbReference>
<gene>
    <name evidence="3" type="ORF">AOXY_G25956</name>
</gene>
<feature type="region of interest" description="Disordered" evidence="1">
    <location>
        <begin position="247"/>
        <end position="303"/>
    </location>
</feature>
<dbReference type="AlphaFoldDB" id="A0AAD8CTF9"/>
<accession>A0AAD8CTF9</accession>
<dbReference type="GO" id="GO:0003676">
    <property type="term" value="F:nucleic acid binding"/>
    <property type="evidence" value="ECO:0007669"/>
    <property type="project" value="InterPro"/>
</dbReference>
<sequence>MSAPVVYCVVSNIPAKFRSVDLRNYFSQFIEGGGFACFHYRHRPEVLRDPEQEPGKEQAEEQPECLQSEGPEEGSSEPADTGGQPAATGKTTCCCVVAVQANQADRFVKMYAGNQWVGSEGSWLGSRCVIRKIRVSDQSESNMFPYKTKKELNSKIALSERFTEEDLTRLPEMNPPALMPSGNVGTPVTVFLELIQACRLPPRIITKLGLKFPKTGSNRRYGNVPFEYRATHTVQLEEGVYTANGEAITGGDLGPGAGLVPPSERKKQPRKKHGGPSKDGEESSCEGGDDCAESHSDDDDDTCEEWERHEALYEDVTNQGRCEERLFEEKIELKWEKGGSGLVFYTDAQYWKEEQGDFDEQTADDWDVDMSVYYDKDGGDKDARDYVRMRYEQRLRDGLEEGSVQGQRIGGFEKYTKGIGRRVMEKQGWKDGSGLGHSKVGMAEALENEGQHPKCKRGFGYHGEKLNTFTAVKKSRPEFRISTVYDEPEEKDQGDSLLRRQPPTSMKYRQNQTLRGRTKDSSQN</sequence>
<feature type="region of interest" description="Disordered" evidence="1">
    <location>
        <begin position="49"/>
        <end position="86"/>
    </location>
</feature>
<feature type="compositionally biased region" description="Basic and acidic residues" evidence="1">
    <location>
        <begin position="49"/>
        <end position="59"/>
    </location>
</feature>
<evidence type="ECO:0000259" key="2">
    <source>
        <dbReference type="PROSITE" id="PS50174"/>
    </source>
</evidence>
<dbReference type="SMART" id="SM00443">
    <property type="entry name" value="G_patch"/>
    <property type="match status" value="1"/>
</dbReference>
<protein>
    <recommendedName>
        <fullName evidence="2">G-patch domain-containing protein</fullName>
    </recommendedName>
</protein>
<reference evidence="3" key="1">
    <citation type="submission" date="2022-02" db="EMBL/GenBank/DDBJ databases">
        <title>Atlantic sturgeon de novo genome assembly.</title>
        <authorList>
            <person name="Stock M."/>
            <person name="Klopp C."/>
            <person name="Guiguen Y."/>
            <person name="Cabau C."/>
            <person name="Parinello H."/>
            <person name="Santidrian Yebra-Pimentel E."/>
            <person name="Kuhl H."/>
            <person name="Dirks R.P."/>
            <person name="Guessner J."/>
            <person name="Wuertz S."/>
            <person name="Du K."/>
            <person name="Schartl M."/>
        </authorList>
    </citation>
    <scope>NUCLEOTIDE SEQUENCE</scope>
    <source>
        <strain evidence="3">STURGEONOMICS-FGT-2020</strain>
        <tissue evidence="3">Whole blood</tissue>
    </source>
</reference>
<comment type="caution">
    <text evidence="3">The sequence shown here is derived from an EMBL/GenBank/DDBJ whole genome shotgun (WGS) entry which is preliminary data.</text>
</comment>
<dbReference type="GO" id="GO:0039536">
    <property type="term" value="P:negative regulation of RIG-I signaling pathway"/>
    <property type="evidence" value="ECO:0007669"/>
    <property type="project" value="InterPro"/>
</dbReference>
<feature type="region of interest" description="Disordered" evidence="1">
    <location>
        <begin position="477"/>
        <end position="524"/>
    </location>
</feature>
<dbReference type="PANTHER" id="PTHR14390">
    <property type="entry name" value="G PATCH DOMAIN CONTAINING PROTEIN 3"/>
    <property type="match status" value="1"/>
</dbReference>
<dbReference type="GO" id="GO:0032480">
    <property type="term" value="P:negative regulation of type I interferon production"/>
    <property type="evidence" value="ECO:0007669"/>
    <property type="project" value="InterPro"/>
</dbReference>
<dbReference type="PANTHER" id="PTHR14390:SF2">
    <property type="entry name" value="G PATCH DOMAIN-CONTAINING PROTEIN 3"/>
    <property type="match status" value="1"/>
</dbReference>
<keyword evidence="4" id="KW-1185">Reference proteome</keyword>
<proteinExistence type="predicted"/>
<dbReference type="PROSITE" id="PS50174">
    <property type="entry name" value="G_PATCH"/>
    <property type="match status" value="1"/>
</dbReference>